<dbReference type="Pfam" id="PF04048">
    <property type="entry name" value="Sec8_N"/>
    <property type="match status" value="1"/>
</dbReference>
<comment type="similarity">
    <text evidence="4">Belongs to the SEC8 family.</text>
</comment>
<dbReference type="GO" id="GO:0006893">
    <property type="term" value="P:Golgi to plasma membrane transport"/>
    <property type="evidence" value="ECO:0007669"/>
    <property type="project" value="TreeGrafter"/>
</dbReference>
<evidence type="ECO:0000259" key="6">
    <source>
        <dbReference type="Pfam" id="PF04048"/>
    </source>
</evidence>
<dbReference type="STRING" id="1230383.A0A1M8A855"/>
<keyword evidence="9" id="KW-1185">Reference proteome</keyword>
<feature type="compositionally biased region" description="Low complexity" evidence="5">
    <location>
        <begin position="173"/>
        <end position="186"/>
    </location>
</feature>
<dbReference type="PANTHER" id="PTHR14146:SF0">
    <property type="entry name" value="EXOCYST COMPLEX COMPONENT 4"/>
    <property type="match status" value="1"/>
</dbReference>
<feature type="domain" description="Exocyst complex component Sec8 N-terminal" evidence="6">
    <location>
        <begin position="272"/>
        <end position="409"/>
    </location>
</feature>
<feature type="region of interest" description="Disordered" evidence="5">
    <location>
        <begin position="1"/>
        <end position="26"/>
    </location>
</feature>
<keyword evidence="2 4" id="KW-0268">Exocytosis</keyword>
<evidence type="ECO:0000313" key="8">
    <source>
        <dbReference type="EMBL" id="SHO78640.1"/>
    </source>
</evidence>
<evidence type="ECO:0000313" key="9">
    <source>
        <dbReference type="Proteomes" id="UP000186303"/>
    </source>
</evidence>
<evidence type="ECO:0000256" key="4">
    <source>
        <dbReference type="RuleBase" id="RU367079"/>
    </source>
</evidence>
<feature type="region of interest" description="Disordered" evidence="5">
    <location>
        <begin position="52"/>
        <end position="212"/>
    </location>
</feature>
<evidence type="ECO:0000259" key="7">
    <source>
        <dbReference type="Pfam" id="PF20652"/>
    </source>
</evidence>
<dbReference type="GO" id="GO:0006904">
    <property type="term" value="P:vesicle docking involved in exocytosis"/>
    <property type="evidence" value="ECO:0007669"/>
    <property type="project" value="InterPro"/>
</dbReference>
<dbReference type="GO" id="GO:0090522">
    <property type="term" value="P:vesicle tethering involved in exocytosis"/>
    <property type="evidence" value="ECO:0007669"/>
    <property type="project" value="UniProtKB-UniRule"/>
</dbReference>
<feature type="domain" description="Exocyst complex component Sec8 middle helical bundle" evidence="7">
    <location>
        <begin position="551"/>
        <end position="841"/>
    </location>
</feature>
<dbReference type="GO" id="GO:0015031">
    <property type="term" value="P:protein transport"/>
    <property type="evidence" value="ECO:0007669"/>
    <property type="project" value="UniProtKB-KW"/>
</dbReference>
<dbReference type="Proteomes" id="UP000186303">
    <property type="component" value="Chromosome 4"/>
</dbReference>
<evidence type="ECO:0000256" key="1">
    <source>
        <dbReference type="ARBA" id="ARBA00022448"/>
    </source>
</evidence>
<dbReference type="InterPro" id="IPR007191">
    <property type="entry name" value="Sec8_exocyst_N"/>
</dbReference>
<keyword evidence="3 4" id="KW-0653">Protein transport</keyword>
<name>A0A1M8A855_MALS4</name>
<evidence type="ECO:0000256" key="3">
    <source>
        <dbReference type="ARBA" id="ARBA00022927"/>
    </source>
</evidence>
<organism evidence="8 9">
    <name type="scientific">Malassezia sympodialis (strain ATCC 42132)</name>
    <name type="common">Atopic eczema-associated yeast</name>
    <dbReference type="NCBI Taxonomy" id="1230383"/>
    <lineage>
        <taxon>Eukaryota</taxon>
        <taxon>Fungi</taxon>
        <taxon>Dikarya</taxon>
        <taxon>Basidiomycota</taxon>
        <taxon>Ustilaginomycotina</taxon>
        <taxon>Malasseziomycetes</taxon>
        <taxon>Malasseziales</taxon>
        <taxon>Malasseziaceae</taxon>
        <taxon>Malassezia</taxon>
    </lineage>
</organism>
<feature type="compositionally biased region" description="Low complexity" evidence="5">
    <location>
        <begin position="52"/>
        <end position="63"/>
    </location>
</feature>
<dbReference type="OrthoDB" id="272977at2759"/>
<sequence length="1285" mass="140329">MRRSGSSRKPRPVIRHENVQLGSGAGVTSAPIIVPGHNAFPSAPVGLSPANAAGGPSAPVQPGAVPPAAPSPTNAVPASAPFIPMGHAPPIPLPPDEPEPDVSATLPAPPTPRPVPVSATPTPPPVPWPRHSPSVPSTSAPVGGPSAESHPPPPPVPKETASDHSPAPVQRVSLSSDASAANASPSLHNRGARDRLRPAMRESPVPVQAKRVGSLTQERALADARQQQKLRLLRQAERERRGSYVPHRMVPQASRSVRAYVDASDEERFRLLHAVLRKLTNEWGFLLDAEFNPVRLSLALLPTGSLHAHAGEFASLASLIESSLQGTLDDHYDSFATAITVHHGMISALGTSQDGIAATRRKLQHARDALGARRADFEQMWHRLESVKEAMRVLGLLEQLRGVPEELESLMTAKQFLDATQLLMRSLRMIQRADLAELGATADLRAYLRTQEHALLDILIEELQSHLYLKNYWCDTRWRAYVPGQDDLPDVVLGADAPESTSAPSKLLPFLGAVRARIPYQDPARNEAEIRRADEAREAEADSPEASAASYEEDSFTYMSMLLESLSQLGKMGYALDTLAQLVPMELYQLVDATIEEVQARHEARTSGSTAVRVEAVLLAPHATHSVLDDGHPRRSFSLRGAPPPRIHASTELAALQRDTETMRDFFWTLFSKLEAVLCAHRAVQEVAGVLIARANPDDGHAADRASAETGPAALARVWDAVQHEIQALLIDYLAEDAERAPTTQAVVPLDVVLRAPRYERERNTLFRLRVPTRPSGSIKAAADVVDAALHANVPGLVGQDASQQAVLEPRARGDEHLGTGHRRLVTPFTFTASVLIPPTLAFVRRAALVLPSDVATGGDFSLFLQAFVQERFLPLLGSQVQTLVQSLSHAPDAFHAEPGARVRAARPVVRSAVQLVSLVDSLYSMMQAAPFQHASYTRLVILAFLAFYEACNARYKALVAEDAEVLGGPCMLSAVWVQRPEMYACLAAALEADPTSVRAADCRRAEARNELRLAEAYEIRRSDLITSRKRFLALGALQHSLHWLSTHLQQFRVGDEREVGDGLPLPATPALASTWADVPRMYTTLAHTVLMTLRVELRLKTLQAMAQAMQGAYVTDVHNLEPDVHVVDLNTELAACHEMFKEAMLPEHHAFVFDGLDVLMDALLTQAVTRLPAINRYGVTKMLRNILSVQQNLKNIVDEPRRIDLERSKRLWELLTKEPEQWLAALPTPPPYTAAEYLAVVRLSLGLDDAKQVQPLAGTTHQPVPEGRFAACVDQLHRAWRADP</sequence>
<reference evidence="9" key="1">
    <citation type="journal article" date="2017" name="Nucleic Acids Res.">
        <title>Proteogenomics produces comprehensive and highly accurate protein-coding gene annotation in a complete genome assembly of Malassezia sympodialis.</title>
        <authorList>
            <person name="Zhu Y."/>
            <person name="Engstroem P.G."/>
            <person name="Tellgren-Roth C."/>
            <person name="Baudo C.D."/>
            <person name="Kennell J.C."/>
            <person name="Sun S."/>
            <person name="Billmyre R.B."/>
            <person name="Schroeder M.S."/>
            <person name="Andersson A."/>
            <person name="Holm T."/>
            <person name="Sigurgeirsson B."/>
            <person name="Wu G."/>
            <person name="Sankaranarayanan S.R."/>
            <person name="Siddharthan R."/>
            <person name="Sanyal K."/>
            <person name="Lundeberg J."/>
            <person name="Nystedt B."/>
            <person name="Boekhout T."/>
            <person name="Dawson T.L. Jr."/>
            <person name="Heitman J."/>
            <person name="Scheynius A."/>
            <person name="Lehtioe J."/>
        </authorList>
    </citation>
    <scope>NUCLEOTIDE SEQUENCE [LARGE SCALE GENOMIC DNA]</scope>
    <source>
        <strain evidence="9">ATCC 42132</strain>
    </source>
</reference>
<dbReference type="EMBL" id="LT671824">
    <property type="protein sequence ID" value="SHO78640.1"/>
    <property type="molecule type" value="Genomic_DNA"/>
</dbReference>
<comment type="function">
    <text evidence="4">Component of the exocyst complex involved in the docking of exocytic vesicles with fusion sites on the plasma membrane.</text>
</comment>
<dbReference type="Pfam" id="PF20652">
    <property type="entry name" value="Sec8_C"/>
    <property type="match status" value="1"/>
</dbReference>
<keyword evidence="1 4" id="KW-0813">Transport</keyword>
<dbReference type="OMA" id="HMEVRCR"/>
<proteinExistence type="inferred from homology"/>
<dbReference type="InterPro" id="IPR048630">
    <property type="entry name" value="Sec8_M"/>
</dbReference>
<gene>
    <name evidence="8" type="ORF">MSYG_2987</name>
</gene>
<dbReference type="InterPro" id="IPR039682">
    <property type="entry name" value="Sec8/EXOC4"/>
</dbReference>
<dbReference type="GO" id="GO:0006612">
    <property type="term" value="P:protein targeting to membrane"/>
    <property type="evidence" value="ECO:0007669"/>
    <property type="project" value="UniProtKB-UniRule"/>
</dbReference>
<evidence type="ECO:0000256" key="2">
    <source>
        <dbReference type="ARBA" id="ARBA00022483"/>
    </source>
</evidence>
<feature type="compositionally biased region" description="Pro residues" evidence="5">
    <location>
        <begin position="107"/>
        <end position="130"/>
    </location>
</feature>
<evidence type="ECO:0000256" key="5">
    <source>
        <dbReference type="SAM" id="MobiDB-lite"/>
    </source>
</evidence>
<feature type="compositionally biased region" description="Basic residues" evidence="5">
    <location>
        <begin position="1"/>
        <end position="13"/>
    </location>
</feature>
<dbReference type="PANTHER" id="PTHR14146">
    <property type="entry name" value="EXOCYST COMPLEX COMPONENT 4"/>
    <property type="match status" value="1"/>
</dbReference>
<feature type="compositionally biased region" description="Basic and acidic residues" evidence="5">
    <location>
        <begin position="191"/>
        <end position="200"/>
    </location>
</feature>
<dbReference type="VEuPathDB" id="FungiDB:MSYG_2987"/>
<dbReference type="GO" id="GO:0000145">
    <property type="term" value="C:exocyst"/>
    <property type="evidence" value="ECO:0007669"/>
    <property type="project" value="UniProtKB-UniRule"/>
</dbReference>
<accession>A0A1M8A855</accession>
<protein>
    <recommendedName>
        <fullName evidence="4">Exocyst complex component Sec8</fullName>
    </recommendedName>
</protein>